<dbReference type="AlphaFoldDB" id="A0A445MH32"/>
<evidence type="ECO:0000256" key="1">
    <source>
        <dbReference type="SAM" id="MobiDB-lite"/>
    </source>
</evidence>
<dbReference type="Proteomes" id="UP000290560">
    <property type="component" value="Unassembled WGS sequence"/>
</dbReference>
<reference evidence="2" key="1">
    <citation type="journal article" date="2018" name="Data Brief">
        <title>Genome sequence data from 17 accessions of Ensete ventricosum, a staple food crop for millions in Ethiopia.</title>
        <authorList>
            <person name="Yemataw Z."/>
            <person name="Muzemil S."/>
            <person name="Ambachew D."/>
            <person name="Tripathi L."/>
            <person name="Tesfaye K."/>
            <person name="Chala A."/>
            <person name="Farbos A."/>
            <person name="O'Neill P."/>
            <person name="Moore K."/>
            <person name="Grant M."/>
            <person name="Studholme D.J."/>
        </authorList>
    </citation>
    <scope>NUCLEOTIDE SEQUENCE [LARGE SCALE GENOMIC DNA]</scope>
    <source>
        <tissue evidence="2">Leaf</tissue>
    </source>
</reference>
<feature type="compositionally biased region" description="Polar residues" evidence="1">
    <location>
        <begin position="80"/>
        <end position="91"/>
    </location>
</feature>
<feature type="region of interest" description="Disordered" evidence="1">
    <location>
        <begin position="80"/>
        <end position="99"/>
    </location>
</feature>
<gene>
    <name evidence="2" type="ORF">BHM03_00025903</name>
</gene>
<sequence>MKLQSIFPSTNGNCSENSKALKQVVERGDEATTSPEGLNYPKVKHPLEWRWTRRSATVPQRRIYRSRILGRKCETTDSTSYLLENPSSSGLSPRVPAPDVNEYDITIKSSFWSSFKTLYMD</sequence>
<dbReference type="EMBL" id="KV875957">
    <property type="protein sequence ID" value="RZR73575.1"/>
    <property type="molecule type" value="Genomic_DNA"/>
</dbReference>
<proteinExistence type="predicted"/>
<evidence type="ECO:0000313" key="2">
    <source>
        <dbReference type="EMBL" id="RZR73575.1"/>
    </source>
</evidence>
<protein>
    <submittedName>
        <fullName evidence="2">Uncharacterized protein</fullName>
    </submittedName>
</protein>
<organism evidence="2">
    <name type="scientific">Ensete ventricosum</name>
    <name type="common">Abyssinian banana</name>
    <name type="synonym">Musa ensete</name>
    <dbReference type="NCBI Taxonomy" id="4639"/>
    <lineage>
        <taxon>Eukaryota</taxon>
        <taxon>Viridiplantae</taxon>
        <taxon>Streptophyta</taxon>
        <taxon>Embryophyta</taxon>
        <taxon>Tracheophyta</taxon>
        <taxon>Spermatophyta</taxon>
        <taxon>Magnoliopsida</taxon>
        <taxon>Liliopsida</taxon>
        <taxon>Zingiberales</taxon>
        <taxon>Musaceae</taxon>
        <taxon>Ensete</taxon>
    </lineage>
</organism>
<accession>A0A445MH32</accession>
<name>A0A445MH32_ENSVE</name>